<sequence>MAKQINATMSTKIALDLLSASESVKSLTAVVRSSQNAWKAQVAEMKSAGDAVGAAQAKYEGLGKSIESQQAKIDALKSKQSELKGNTSETAEQFLKYQQQIDGATKQLAGLQSQQDRAKQAMDYQKSGLAGLQQEYTAAARANQVYVTRLEAEGKQQEANKAKMDGYKSSIGNLNEQLSKQSAELDKIATSTGKDSDAWRTQKMHVDQTATSLAKARSSLTGLQTEMDKANPSAFNRIKSAITSTNKQAEKTPGLLRKIVEGGLITNAITSGWQRLSSSIIDTVKSGLELNEAGEKLKMTWENMGKSANDVQILSDQMSYLRSETGATGGEVNKMQTTVDTMTHGVTSKTLVISAGIASIATASHKGGDGMDALSKAMTRVVASGDLTTTNLAKLEKQAPTLGAQLAKAAGVSQESFAKMVADGKIKSDDFMNLVYKVGTTSKSTFDQFGKTSEGAMAQMSGAWTTLKAKMTAPLFDVKNSGMQSLSGILTSPVVQQAATDLGKGLANIANRAKDILDYVSAHKKDVTGIAGDMWDIAKIAGEEVWSLFKTAIKDIAGWLNVGGANAKTMKDPLKAIHDVLDDIVKNKSGIQTTVKVIAGLWMTKKALEFAAGLGHVYSGLKALSETSLFAKIASNFSLLKGSGSSLATAESGANAAASTVEKASLGSRVVGGLGKLGGIGAGIDVAGSIVQALTSNSSQEKIKAASKGTGTTIGAGIGAALGSVIPGAGTAAGAGIGAAIGDALGSTKTVQGWAKSIKKAMNDASKGVTVKAPKLSSDTKALGDSFAKYTKALSKKLVVSFSTDPKSIAQAQKSVNDTYSKMSKSVDSYYAKKEKASASDLAKLVKEGVLTQKQADEQLAKTKKSDQAAANAKKSAYAQMAKDANAYYTQSQNIANGNTKKLQQIAQKYGTNSKKYENEKNKELLAAYKSYANQYAKDQLTNNSKITTLVKNGADQQEKLLNEFNKKKSSMSLAQIDSTAKNAKKEYDAAVKPAQRARDDIIKAADDRYKSTKSTADHEYKDLGTISKSQYDDIVSKAKKQRDDTSDAAKDQYNKVTKHATNQYKDTVSAIDKQRSETTNLQYQQMTGVSGYAATQSQNVTGHARNQANSSMHAASKQADGTGDIFSGLAGWWNKIVGFFGGDKMPATKPTYGYSQVQQLAYANGGAVQNGMALVGEAGPELQYKPYAGTYKLLGANGPELTKVQQGDYILNARDTSKVLAGELGHVLPGYANGLGGLDGIIDGIKKTASKVWDKVSSTVGNILTQVGNPLKFFTNLAGKIFNVNSVAGAGSMAQHTSAALRDEDVKGVAGFFDRIKKLEEEMSEANPGGSGVQRWKPYVIQALKANGFDASAYQVAAWMRVIQRESNGNPRAINLWDSNAKAGIPSMGLVQTIGPTFNAFKFPGHNDVYNGYDDLLAGIHYMKSIYGSGSSAFARVSGPEGYANGATITRPIHALVGEDGPETILPLTKTSRAWQLLGQAVTNINHNLGNGAITETKNSGTDDLGKKLDNIADLLTKLSFVLQVGDDQFYPKVAPKVKQYNDRTDRFNAYWKGGTV</sequence>
<proteinExistence type="predicted"/>
<dbReference type="PATRIC" id="fig|1256206.3.peg.2912"/>
<dbReference type="SUPFAM" id="SSF53955">
    <property type="entry name" value="Lysozyme-like"/>
    <property type="match status" value="1"/>
</dbReference>
<dbReference type="NCBIfam" id="TIGR02675">
    <property type="entry name" value="tape_meas_nterm"/>
    <property type="match status" value="1"/>
</dbReference>
<organism evidence="3 4">
    <name type="scientific">Lacticaseibacillus paracasei subsp. paracasei Lpp126</name>
    <dbReference type="NCBI Taxonomy" id="1256206"/>
    <lineage>
        <taxon>Bacteria</taxon>
        <taxon>Bacillati</taxon>
        <taxon>Bacillota</taxon>
        <taxon>Bacilli</taxon>
        <taxon>Lactobacillales</taxon>
        <taxon>Lactobacillaceae</taxon>
        <taxon>Lacticaseibacillus</taxon>
    </lineage>
</organism>
<feature type="domain" description="Tape measure protein N-terminal" evidence="2">
    <location>
        <begin position="286"/>
        <end position="471"/>
    </location>
</feature>
<evidence type="ECO:0000313" key="3">
    <source>
        <dbReference type="EMBL" id="EPC67955.1"/>
    </source>
</evidence>
<dbReference type="InterPro" id="IPR013491">
    <property type="entry name" value="Tape_meas_N"/>
</dbReference>
<reference evidence="3 4" key="1">
    <citation type="journal article" date="2013" name="PLoS ONE">
        <title>Lactobacillus paracasei comparative genomics: towards species pan-genome definition and exploitation of diversity.</title>
        <authorList>
            <person name="Smokvina T."/>
            <person name="Wels M."/>
            <person name="Polka J."/>
            <person name="Chervaux C."/>
            <person name="Brisse S."/>
            <person name="Boekhorst J."/>
            <person name="van Hylckama Vlieg J.E."/>
            <person name="Siezen R.J."/>
        </authorList>
    </citation>
    <scope>NUCLEOTIDE SEQUENCE [LARGE SCALE GENOMIC DNA]</scope>
    <source>
        <strain evidence="3 4">Lpp126</strain>
    </source>
</reference>
<accession>S2QSK9</accession>
<dbReference type="InterPro" id="IPR023346">
    <property type="entry name" value="Lysozyme-like_dom_sf"/>
</dbReference>
<gene>
    <name evidence="3" type="ORF">Lpp126_18982</name>
</gene>
<evidence type="ECO:0000313" key="4">
    <source>
        <dbReference type="Proteomes" id="UP000014243"/>
    </source>
</evidence>
<protein>
    <submittedName>
        <fullName evidence="3">Putative phage tail protein</fullName>
    </submittedName>
</protein>
<dbReference type="Pfam" id="PF20155">
    <property type="entry name" value="TMP_3"/>
    <property type="match status" value="1"/>
</dbReference>
<dbReference type="SUPFAM" id="SSF57997">
    <property type="entry name" value="Tropomyosin"/>
    <property type="match status" value="1"/>
</dbReference>
<name>S2QSK9_LACPA</name>
<dbReference type="Proteomes" id="UP000014243">
    <property type="component" value="Unassembled WGS sequence"/>
</dbReference>
<keyword evidence="1" id="KW-0175">Coiled coil</keyword>
<dbReference type="EMBL" id="ANKC01001346">
    <property type="protein sequence ID" value="EPC67955.1"/>
    <property type="molecule type" value="Genomic_DNA"/>
</dbReference>
<comment type="caution">
    <text evidence="3">The sequence shown here is derived from an EMBL/GenBank/DDBJ whole genome shotgun (WGS) entry which is preliminary data.</text>
</comment>
<dbReference type="CDD" id="cd13402">
    <property type="entry name" value="LT_TF-like"/>
    <property type="match status" value="1"/>
</dbReference>
<feature type="coiled-coil region" evidence="1">
    <location>
        <begin position="59"/>
        <end position="121"/>
    </location>
</feature>
<evidence type="ECO:0000256" key="1">
    <source>
        <dbReference type="SAM" id="Coils"/>
    </source>
</evidence>
<evidence type="ECO:0000259" key="2">
    <source>
        <dbReference type="Pfam" id="PF20155"/>
    </source>
</evidence>
<dbReference type="Gene3D" id="1.10.287.1490">
    <property type="match status" value="1"/>
</dbReference>